<accession>A0A518CZA9</accession>
<evidence type="ECO:0000313" key="1">
    <source>
        <dbReference type="EMBL" id="QDU84568.1"/>
    </source>
</evidence>
<organism evidence="1 2">
    <name type="scientific">Rohdeia mirabilis</name>
    <dbReference type="NCBI Taxonomy" id="2528008"/>
    <lineage>
        <taxon>Bacteria</taxon>
        <taxon>Pseudomonadati</taxon>
        <taxon>Planctomycetota</taxon>
        <taxon>Planctomycetia</taxon>
        <taxon>Planctomycetia incertae sedis</taxon>
        <taxon>Rohdeia</taxon>
    </lineage>
</organism>
<dbReference type="PANTHER" id="PTHR43042:SF2">
    <property type="entry name" value="SAM-DEPENDENT METHYLTRANSFERASE"/>
    <property type="match status" value="1"/>
</dbReference>
<keyword evidence="1" id="KW-0489">Methyltransferase</keyword>
<dbReference type="Proteomes" id="UP000319342">
    <property type="component" value="Chromosome"/>
</dbReference>
<dbReference type="CDD" id="cd02440">
    <property type="entry name" value="AdoMet_MTases"/>
    <property type="match status" value="1"/>
</dbReference>
<evidence type="ECO:0000313" key="2">
    <source>
        <dbReference type="Proteomes" id="UP000319342"/>
    </source>
</evidence>
<reference evidence="1 2" key="1">
    <citation type="submission" date="2019-02" db="EMBL/GenBank/DDBJ databases">
        <title>Deep-cultivation of Planctomycetes and their phenomic and genomic characterization uncovers novel biology.</title>
        <authorList>
            <person name="Wiegand S."/>
            <person name="Jogler M."/>
            <person name="Boedeker C."/>
            <person name="Pinto D."/>
            <person name="Vollmers J."/>
            <person name="Rivas-Marin E."/>
            <person name="Kohn T."/>
            <person name="Peeters S.H."/>
            <person name="Heuer A."/>
            <person name="Rast P."/>
            <person name="Oberbeckmann S."/>
            <person name="Bunk B."/>
            <person name="Jeske O."/>
            <person name="Meyerdierks A."/>
            <person name="Storesund J.E."/>
            <person name="Kallscheuer N."/>
            <person name="Luecker S."/>
            <person name="Lage O.M."/>
            <person name="Pohl T."/>
            <person name="Merkel B.J."/>
            <person name="Hornburger P."/>
            <person name="Mueller R.-W."/>
            <person name="Bruemmer F."/>
            <person name="Labrenz M."/>
            <person name="Spormann A.M."/>
            <person name="Op den Camp H."/>
            <person name="Overmann J."/>
            <person name="Amann R."/>
            <person name="Jetten M.S.M."/>
            <person name="Mascher T."/>
            <person name="Medema M.H."/>
            <person name="Devos D.P."/>
            <person name="Kaster A.-K."/>
            <person name="Ovreas L."/>
            <person name="Rohde M."/>
            <person name="Galperin M.Y."/>
            <person name="Jogler C."/>
        </authorList>
    </citation>
    <scope>NUCLEOTIDE SEQUENCE [LARGE SCALE GENOMIC DNA]</scope>
    <source>
        <strain evidence="1 2">Pla163</strain>
    </source>
</reference>
<protein>
    <submittedName>
        <fullName evidence="1">Ribosomal RNA large subunit methyltransferase K/L</fullName>
    </submittedName>
</protein>
<dbReference type="EMBL" id="CP036290">
    <property type="protein sequence ID" value="QDU84568.1"/>
    <property type="molecule type" value="Genomic_DNA"/>
</dbReference>
<dbReference type="GO" id="GO:0032259">
    <property type="term" value="P:methylation"/>
    <property type="evidence" value="ECO:0007669"/>
    <property type="project" value="UniProtKB-KW"/>
</dbReference>
<dbReference type="AlphaFoldDB" id="A0A518CZA9"/>
<keyword evidence="1" id="KW-0808">Transferase</keyword>
<dbReference type="PANTHER" id="PTHR43042">
    <property type="entry name" value="SAM-DEPENDENT METHYLTRANSFERASE"/>
    <property type="match status" value="1"/>
</dbReference>
<name>A0A518CZA9_9BACT</name>
<dbReference type="InterPro" id="IPR013780">
    <property type="entry name" value="Glyco_hydro_b"/>
</dbReference>
<keyword evidence="2" id="KW-1185">Reference proteome</keyword>
<proteinExistence type="predicted"/>
<dbReference type="OrthoDB" id="9805492at2"/>
<gene>
    <name evidence="1" type="primary">rlmL_2</name>
    <name evidence="1" type="ORF">Pla163_16790</name>
</gene>
<dbReference type="InterPro" id="IPR029063">
    <property type="entry name" value="SAM-dependent_MTases_sf"/>
</dbReference>
<dbReference type="SUPFAM" id="SSF53335">
    <property type="entry name" value="S-adenosyl-L-methionine-dependent methyltransferases"/>
    <property type="match status" value="1"/>
</dbReference>
<sequence length="306" mass="33737">MEPAVFPCTPLRGHELLDSGAGRKLERFGALVIDRPDPQALWRPRRSKWDDADLVFVRESDRGGRFESRGTNARRAAAALEEGVVLEGLLDSIPSLACRVRPTPFKHVGLFPEQAANWEYVRRARERLGERPELLNLFGYTGVASVAAALAGYRVTHVDASKTSVAWCRENAELSGAPADAIRFVCEDALTFASREVRRERRYAGVLLDPPHYGRGPKGQKWTLEEGLAPLLEATDRLLEPGGFCILSTYAVGYSPLAFQNLFEDLGPGRCDVGELALVESHAAADGGERRLPCGFCARYERSLEV</sequence>
<dbReference type="GO" id="GO:0008168">
    <property type="term" value="F:methyltransferase activity"/>
    <property type="evidence" value="ECO:0007669"/>
    <property type="project" value="UniProtKB-KW"/>
</dbReference>
<dbReference type="RefSeq" id="WP_145186347.1">
    <property type="nucleotide sequence ID" value="NZ_CP036290.1"/>
</dbReference>
<dbReference type="Gene3D" id="2.60.40.1180">
    <property type="entry name" value="Golgi alpha-mannosidase II"/>
    <property type="match status" value="1"/>
</dbReference>
<dbReference type="Gene3D" id="3.40.50.150">
    <property type="entry name" value="Vaccinia Virus protein VP39"/>
    <property type="match status" value="1"/>
</dbReference>